<dbReference type="SUPFAM" id="SSF50486">
    <property type="entry name" value="FMT C-terminal domain-like"/>
    <property type="match status" value="1"/>
</dbReference>
<name>A0AAW7ZG91_9FIRM</name>
<dbReference type="Proteomes" id="UP001172911">
    <property type="component" value="Unassembled WGS sequence"/>
</dbReference>
<evidence type="ECO:0000313" key="3">
    <source>
        <dbReference type="Proteomes" id="UP001172911"/>
    </source>
</evidence>
<dbReference type="Gene3D" id="3.40.50.170">
    <property type="entry name" value="Formyl transferase, N-terminal domain"/>
    <property type="match status" value="1"/>
</dbReference>
<gene>
    <name evidence="2" type="ORF">P6N53_14080</name>
</gene>
<reference evidence="2" key="2">
    <citation type="submission" date="2023-03" db="EMBL/GenBank/DDBJ databases">
        <authorList>
            <person name="Zhang Z."/>
        </authorList>
    </citation>
    <scope>NUCLEOTIDE SEQUENCE</scope>
    <source>
        <strain evidence="2">DSA</strain>
    </source>
</reference>
<dbReference type="Gene3D" id="3.10.25.20">
    <property type="match status" value="1"/>
</dbReference>
<evidence type="ECO:0000313" key="2">
    <source>
        <dbReference type="EMBL" id="MDO7788351.1"/>
    </source>
</evidence>
<dbReference type="InterPro" id="IPR011034">
    <property type="entry name" value="Formyl_transferase-like_C_sf"/>
</dbReference>
<dbReference type="InterPro" id="IPR036477">
    <property type="entry name" value="Formyl_transf_N_sf"/>
</dbReference>
<dbReference type="SUPFAM" id="SSF53328">
    <property type="entry name" value="Formyltransferase"/>
    <property type="match status" value="1"/>
</dbReference>
<proteinExistence type="predicted"/>
<dbReference type="Pfam" id="PF21553">
    <property type="entry name" value="Formyl_trans_C_2"/>
    <property type="match status" value="1"/>
</dbReference>
<accession>A0AAW7ZG91</accession>
<keyword evidence="3" id="KW-1185">Reference proteome</keyword>
<protein>
    <submittedName>
        <fullName evidence="2">Methionyl-tRNA formyltransferase</fullName>
    </submittedName>
</protein>
<dbReference type="CDD" id="cd08821">
    <property type="entry name" value="FMT_core_like_1"/>
    <property type="match status" value="1"/>
</dbReference>
<dbReference type="RefSeq" id="WP_304544206.1">
    <property type="nucleotide sequence ID" value="NZ_JARPTC010000021.1"/>
</dbReference>
<comment type="caution">
    <text evidence="2">The sequence shown here is derived from an EMBL/GenBank/DDBJ whole genome shotgun (WGS) entry which is preliminary data.</text>
</comment>
<evidence type="ECO:0000259" key="1">
    <source>
        <dbReference type="Pfam" id="PF21553"/>
    </source>
</evidence>
<sequence>MKYVIAANRIWYKNMPVKLAALTKQEFILIDKKEDLTFELLQDIKPRYIFFPHWSFIIPKEIYENYESVIFHMTDVPFGRGGSPLQNLIARGIFDTKISALMCQEDLDAGPVYLKRPFSLFGSAEEIYIRAAKEIEEMIVYIIENEPNPVKQQGEVVYFNRRKQEDGNIANLTDLEQVFNYIRMLDAKDYPRAFLENGNFRFEFQRASLKNDYVIADVKITKRR</sequence>
<dbReference type="InterPro" id="IPR049355">
    <property type="entry name" value="Formyl_trans-like_C"/>
</dbReference>
<feature type="domain" description="Methionyl-tRNA formyltransferase-like C-terminal" evidence="1">
    <location>
        <begin position="165"/>
        <end position="221"/>
    </location>
</feature>
<reference evidence="2" key="1">
    <citation type="journal article" date="2023" name="J. Hazard. Mater.">
        <title>Anaerobic biodegradation of pyrene and benzo[a]pyrene by a new sulfate-reducing Desulforamulus aquiferis strain DSA.</title>
        <authorList>
            <person name="Zhang Z."/>
            <person name="Sun J."/>
            <person name="Gong X."/>
            <person name="Wang C."/>
            <person name="Wang H."/>
        </authorList>
    </citation>
    <scope>NUCLEOTIDE SEQUENCE</scope>
    <source>
        <strain evidence="2">DSA</strain>
    </source>
</reference>
<dbReference type="AlphaFoldDB" id="A0AAW7ZG91"/>
<dbReference type="EMBL" id="JARPTC010000021">
    <property type="protein sequence ID" value="MDO7788351.1"/>
    <property type="molecule type" value="Genomic_DNA"/>
</dbReference>
<organism evidence="2 3">
    <name type="scientific">Desulforamulus aquiferis</name>
    <dbReference type="NCBI Taxonomy" id="1397668"/>
    <lineage>
        <taxon>Bacteria</taxon>
        <taxon>Bacillati</taxon>
        <taxon>Bacillota</taxon>
        <taxon>Clostridia</taxon>
        <taxon>Eubacteriales</taxon>
        <taxon>Peptococcaceae</taxon>
        <taxon>Desulforamulus</taxon>
    </lineage>
</organism>
<dbReference type="GO" id="GO:0003824">
    <property type="term" value="F:catalytic activity"/>
    <property type="evidence" value="ECO:0007669"/>
    <property type="project" value="InterPro"/>
</dbReference>